<dbReference type="Proteomes" id="UP000829494">
    <property type="component" value="Chromosome"/>
</dbReference>
<evidence type="ECO:0000313" key="3">
    <source>
        <dbReference type="EMBL" id="UNZ00904.1"/>
    </source>
</evidence>
<feature type="compositionally biased region" description="Polar residues" evidence="1">
    <location>
        <begin position="36"/>
        <end position="54"/>
    </location>
</feature>
<keyword evidence="2" id="KW-0732">Signal</keyword>
<dbReference type="RefSeq" id="WP_003981747.1">
    <property type="nucleotide sequence ID" value="NZ_CP094298.1"/>
</dbReference>
<evidence type="ECO:0000256" key="2">
    <source>
        <dbReference type="SAM" id="SignalP"/>
    </source>
</evidence>
<protein>
    <recommendedName>
        <fullName evidence="5">ATP-binding protein</fullName>
    </recommendedName>
</protein>
<gene>
    <name evidence="3" type="ORF">SRIMR7_02015</name>
</gene>
<evidence type="ECO:0008006" key="5">
    <source>
        <dbReference type="Google" id="ProtNLM"/>
    </source>
</evidence>
<dbReference type="EMBL" id="CP094298">
    <property type="protein sequence ID" value="UNZ00904.1"/>
    <property type="molecule type" value="Genomic_DNA"/>
</dbReference>
<feature type="region of interest" description="Disordered" evidence="1">
    <location>
        <begin position="22"/>
        <end position="89"/>
    </location>
</feature>
<name>A0ABY3YTC5_STRRM</name>
<proteinExistence type="predicted"/>
<dbReference type="GeneID" id="66860013"/>
<evidence type="ECO:0000313" key="4">
    <source>
        <dbReference type="Proteomes" id="UP000829494"/>
    </source>
</evidence>
<feature type="chain" id="PRO_5045267451" description="ATP-binding protein" evidence="2">
    <location>
        <begin position="27"/>
        <end position="102"/>
    </location>
</feature>
<feature type="signal peptide" evidence="2">
    <location>
        <begin position="1"/>
        <end position="26"/>
    </location>
</feature>
<reference evidence="3 4" key="1">
    <citation type="submission" date="2022-03" db="EMBL/GenBank/DDBJ databases">
        <title>Complete genome of Streptomyces rimosus ssp. rimosus R7 (=ATCC 10970).</title>
        <authorList>
            <person name="Beganovic S."/>
            <person name="Ruckert C."/>
            <person name="Busche T."/>
            <person name="Kalinowski J."/>
            <person name="Wittmann C."/>
        </authorList>
    </citation>
    <scope>NUCLEOTIDE SEQUENCE [LARGE SCALE GENOMIC DNA]</scope>
    <source>
        <strain evidence="3 4">R7</strain>
    </source>
</reference>
<organism evidence="3 4">
    <name type="scientific">Streptomyces rimosus subsp. rimosus</name>
    <dbReference type="NCBI Taxonomy" id="132474"/>
    <lineage>
        <taxon>Bacteria</taxon>
        <taxon>Bacillati</taxon>
        <taxon>Actinomycetota</taxon>
        <taxon>Actinomycetes</taxon>
        <taxon>Kitasatosporales</taxon>
        <taxon>Streptomycetaceae</taxon>
        <taxon>Streptomyces</taxon>
    </lineage>
</organism>
<keyword evidence="4" id="KW-1185">Reference proteome</keyword>
<accession>A0ABY3YTC5</accession>
<evidence type="ECO:0000256" key="1">
    <source>
        <dbReference type="SAM" id="MobiDB-lite"/>
    </source>
</evidence>
<feature type="compositionally biased region" description="Basic and acidic residues" evidence="1">
    <location>
        <begin position="56"/>
        <end position="70"/>
    </location>
</feature>
<sequence length="102" mass="9923">MRIRLTLAGAALAAVTVVAGAPVAGATDDPGVPPKTNGQAGKTNGQAGKTNGQAGTKKDPEATGTKKDTAAADTNTNTPDLGMAAIPAGNRELVGRIMTGLG</sequence>